<evidence type="ECO:0000313" key="1">
    <source>
        <dbReference type="EMBL" id="KAL3773099.1"/>
    </source>
</evidence>
<keyword evidence="2" id="KW-1185">Reference proteome</keyword>
<gene>
    <name evidence="1" type="ORF">ACHAW5_009530</name>
</gene>
<name>A0ABD3NBW0_9STRA</name>
<dbReference type="EMBL" id="JALLAZ020001552">
    <property type="protein sequence ID" value="KAL3773099.1"/>
    <property type="molecule type" value="Genomic_DNA"/>
</dbReference>
<dbReference type="AlphaFoldDB" id="A0ABD3NBW0"/>
<dbReference type="Proteomes" id="UP001530315">
    <property type="component" value="Unassembled WGS sequence"/>
</dbReference>
<sequence>MNETVVRAALLLYLKSHDAVDEGGTRVKRGPAAECRGMGGGSCDMELTTQLDGAMTVNTFFWVGAMGDVELHLIEVDITSSILNGSVKAAKEATIRLSTESVGFLFFTGRRWNYGESMPELAISFE</sequence>
<evidence type="ECO:0000313" key="2">
    <source>
        <dbReference type="Proteomes" id="UP001530315"/>
    </source>
</evidence>
<comment type="caution">
    <text evidence="1">The sequence shown here is derived from an EMBL/GenBank/DDBJ whole genome shotgun (WGS) entry which is preliminary data.</text>
</comment>
<accession>A0ABD3NBW0</accession>
<protein>
    <submittedName>
        <fullName evidence="1">Uncharacterized protein</fullName>
    </submittedName>
</protein>
<proteinExistence type="predicted"/>
<reference evidence="1 2" key="1">
    <citation type="submission" date="2024-10" db="EMBL/GenBank/DDBJ databases">
        <title>Updated reference genomes for cyclostephanoid diatoms.</title>
        <authorList>
            <person name="Roberts W.R."/>
            <person name="Alverson A.J."/>
        </authorList>
    </citation>
    <scope>NUCLEOTIDE SEQUENCE [LARGE SCALE GENOMIC DNA]</scope>
    <source>
        <strain evidence="1 2">AJA276-08</strain>
    </source>
</reference>
<organism evidence="1 2">
    <name type="scientific">Stephanodiscus triporus</name>
    <dbReference type="NCBI Taxonomy" id="2934178"/>
    <lineage>
        <taxon>Eukaryota</taxon>
        <taxon>Sar</taxon>
        <taxon>Stramenopiles</taxon>
        <taxon>Ochrophyta</taxon>
        <taxon>Bacillariophyta</taxon>
        <taxon>Coscinodiscophyceae</taxon>
        <taxon>Thalassiosirophycidae</taxon>
        <taxon>Stephanodiscales</taxon>
        <taxon>Stephanodiscaceae</taxon>
        <taxon>Stephanodiscus</taxon>
    </lineage>
</organism>